<dbReference type="InterPro" id="IPR003593">
    <property type="entry name" value="AAA+_ATPase"/>
</dbReference>
<dbReference type="SMART" id="SM00382">
    <property type="entry name" value="AAA"/>
    <property type="match status" value="1"/>
</dbReference>
<dbReference type="InterPro" id="IPR052934">
    <property type="entry name" value="Methyl-DNA_Rec/Restrict_Enz"/>
</dbReference>
<reference evidence="4" key="1">
    <citation type="journal article" date="2019" name="Int. J. Syst. Evol. Microbiol.">
        <title>The Global Catalogue of Microorganisms (GCM) 10K type strain sequencing project: providing services to taxonomists for standard genome sequencing and annotation.</title>
        <authorList>
            <consortium name="The Broad Institute Genomics Platform"/>
            <consortium name="The Broad Institute Genome Sequencing Center for Infectious Disease"/>
            <person name="Wu L."/>
            <person name="Ma J."/>
        </authorList>
    </citation>
    <scope>NUCLEOTIDE SEQUENCE [LARGE SCALE GENOMIC DNA]</scope>
    <source>
        <strain evidence="4">CGMCC 4.7246</strain>
    </source>
</reference>
<feature type="domain" description="AAA+ ATPase" evidence="2">
    <location>
        <begin position="305"/>
        <end position="488"/>
    </location>
</feature>
<dbReference type="EMBL" id="JBHSQO010000002">
    <property type="protein sequence ID" value="MFC6088151.1"/>
    <property type="molecule type" value="Genomic_DNA"/>
</dbReference>
<gene>
    <name evidence="3" type="ORF">ACFP3R_02600</name>
</gene>
<dbReference type="PANTHER" id="PTHR37291">
    <property type="entry name" value="5-METHYLCYTOSINE-SPECIFIC RESTRICTION ENZYME B"/>
    <property type="match status" value="1"/>
</dbReference>
<dbReference type="InterPro" id="IPR011704">
    <property type="entry name" value="ATPase_dyneun-rel_AAA"/>
</dbReference>
<dbReference type="Pfam" id="PF07728">
    <property type="entry name" value="AAA_5"/>
    <property type="match status" value="1"/>
</dbReference>
<feature type="region of interest" description="Disordered" evidence="1">
    <location>
        <begin position="212"/>
        <end position="255"/>
    </location>
</feature>
<keyword evidence="4" id="KW-1185">Reference proteome</keyword>
<feature type="compositionally biased region" description="Basic and acidic residues" evidence="1">
    <location>
        <begin position="222"/>
        <end position="253"/>
    </location>
</feature>
<dbReference type="RefSeq" id="WP_380632304.1">
    <property type="nucleotide sequence ID" value="NZ_JBHSQO010000002.1"/>
</dbReference>
<evidence type="ECO:0000256" key="1">
    <source>
        <dbReference type="SAM" id="MobiDB-lite"/>
    </source>
</evidence>
<comment type="caution">
    <text evidence="3">The sequence shown here is derived from an EMBL/GenBank/DDBJ whole genome shotgun (WGS) entry which is preliminary data.</text>
</comment>
<sequence length="636" mass="70326">MPRVSEEALEKALKQLAEHAGDSKHRSNWMSTFLAACRVQAARYPNTISGVDRAVDDLFVLLPHNPTHGRINPFVRSGSGKWLKIADSGRSTVWNTGTRRGKQTVLFVDNHFKNGLLPNALSVLLESLGRVKLPGRDALAVFLARNHDWKSEPEKEELHEVAADVIGLAVQDFMRITSASSFIQPFLGEPEWTPDLLASSDLGPALFASEEADQGKNPDLFHGQETERASTSRSGIRLESRPQEDEQQSDGKSESLAWTEDICHHTLRDVHIETLAAQVLRRLDSEYIVLPDPERLVRRCVTALLVGNLVLQGPPGTGKTTLARFLADAFEVDLIQTTATSEWSPYQVVGGFRPSGDGKLTQTHGVVTAAAVDCAITVRQDLAEDLSPAEDVEGSSAGFQATWLFIDEFNRADIDKAIGSLFTVLSSSDPRHLAKTPIDLWFEPQENRKKLWLPSRFRIIAAMNDLDTSFVNQMSQGLTRRFQFVTVGVPDERPSENAPITRELRHALAAAQEWLAKTYGSVLVVPPLNVVDQEFGGVLARLQAVIDGVRHPDQGAGWPVGTAQVLDVLRVVLLRWVSDHKDDVVAMMDDAVADRLVPQMAGVGDEAEFFTQLFERLQFRIAAEALRHLVDPHRVP</sequence>
<evidence type="ECO:0000313" key="4">
    <source>
        <dbReference type="Proteomes" id="UP001596220"/>
    </source>
</evidence>
<evidence type="ECO:0000313" key="3">
    <source>
        <dbReference type="EMBL" id="MFC6088151.1"/>
    </source>
</evidence>
<dbReference type="Gene3D" id="3.40.50.300">
    <property type="entry name" value="P-loop containing nucleotide triphosphate hydrolases"/>
    <property type="match status" value="1"/>
</dbReference>
<dbReference type="Proteomes" id="UP001596220">
    <property type="component" value="Unassembled WGS sequence"/>
</dbReference>
<dbReference type="InterPro" id="IPR027417">
    <property type="entry name" value="P-loop_NTPase"/>
</dbReference>
<name>A0ABW1NYV8_9PSEU</name>
<dbReference type="PANTHER" id="PTHR37291:SF1">
    <property type="entry name" value="TYPE IV METHYL-DIRECTED RESTRICTION ENZYME ECOKMCRB SUBUNIT"/>
    <property type="match status" value="1"/>
</dbReference>
<protein>
    <submittedName>
        <fullName evidence="3">AAA family ATPase</fullName>
    </submittedName>
</protein>
<proteinExistence type="predicted"/>
<dbReference type="SUPFAM" id="SSF52540">
    <property type="entry name" value="P-loop containing nucleoside triphosphate hydrolases"/>
    <property type="match status" value="1"/>
</dbReference>
<organism evidence="3 4">
    <name type="scientific">Saccharothrix lopnurensis</name>
    <dbReference type="NCBI Taxonomy" id="1670621"/>
    <lineage>
        <taxon>Bacteria</taxon>
        <taxon>Bacillati</taxon>
        <taxon>Actinomycetota</taxon>
        <taxon>Actinomycetes</taxon>
        <taxon>Pseudonocardiales</taxon>
        <taxon>Pseudonocardiaceae</taxon>
        <taxon>Saccharothrix</taxon>
    </lineage>
</organism>
<accession>A0ABW1NYV8</accession>
<evidence type="ECO:0000259" key="2">
    <source>
        <dbReference type="SMART" id="SM00382"/>
    </source>
</evidence>